<proteinExistence type="predicted"/>
<name>A0A0H2UP88_STRPN</name>
<dbReference type="AlphaFoldDB" id="A0A0H2UP88"/>
<dbReference type="Proteomes" id="UP000000585">
    <property type="component" value="Chromosome"/>
</dbReference>
<organism evidence="1 2">
    <name type="scientific">Streptococcus pneumoniae serotype 4 (strain ATCC BAA-334 / TIGR4)</name>
    <dbReference type="NCBI Taxonomy" id="170187"/>
    <lineage>
        <taxon>Bacteria</taxon>
        <taxon>Bacillati</taxon>
        <taxon>Bacillota</taxon>
        <taxon>Bacilli</taxon>
        <taxon>Lactobacillales</taxon>
        <taxon>Streptococcaceae</taxon>
        <taxon>Streptococcus</taxon>
    </lineage>
</organism>
<dbReference type="EMBL" id="AE005672">
    <property type="protein sequence ID" value="AAK74828.1"/>
    <property type="molecule type" value="Genomic_DNA"/>
</dbReference>
<reference evidence="1 2" key="1">
    <citation type="journal article" date="2001" name="Science">
        <title>Complete genome sequence of a virulent isolate of Streptococcus pneumoniae.</title>
        <authorList>
            <person name="Tettelin H."/>
            <person name="Nelson K.E."/>
            <person name="Paulsen I.T."/>
            <person name="Eisen J.A."/>
            <person name="Read T.D."/>
            <person name="Peterson S."/>
            <person name="Heidelberg J."/>
            <person name="DeBoy R.T."/>
            <person name="Haft D.H."/>
            <person name="Dodson R.J."/>
            <person name="Durkin A.S."/>
            <person name="Gwinn M."/>
            <person name="Kolonay J.F."/>
            <person name="Nelson W.C."/>
            <person name="Peterson J.D."/>
            <person name="Umayam L.A."/>
            <person name="White O."/>
            <person name="Salzberg S.L."/>
            <person name="Lewis M.R."/>
            <person name="Radune D."/>
            <person name="Holtzapple E."/>
            <person name="Khouri H."/>
            <person name="Wolf A.M."/>
            <person name="Utterback T.R."/>
            <person name="Hansen C.L."/>
            <person name="McDonald L.A."/>
            <person name="Feldblyum T.V."/>
            <person name="Angiuoli S."/>
            <person name="Dickinson T."/>
            <person name="Hickey E.K."/>
            <person name="Holt I.E."/>
            <person name="Loftus B.J."/>
            <person name="Yang F."/>
            <person name="Smith H.O."/>
            <person name="Venter J.C."/>
            <person name="Dougherty B.A."/>
            <person name="Morrison D.A."/>
            <person name="Hollingshead S.K."/>
            <person name="Fraser C.M."/>
        </authorList>
    </citation>
    <scope>NUCLEOTIDE SEQUENCE [LARGE SCALE GENOMIC DNA]</scope>
    <source>
        <strain evidence="2">ATCC BAA-334 / TIGR4</strain>
    </source>
</reference>
<evidence type="ECO:0000313" key="1">
    <source>
        <dbReference type="EMBL" id="AAK74828.1"/>
    </source>
</evidence>
<accession>A0A0H2UP88</accession>
<dbReference type="EnsemblBacteria" id="AAK74828">
    <property type="protein sequence ID" value="AAK74828"/>
    <property type="gene ID" value="SP_0683"/>
</dbReference>
<sequence>MKPLSYVIRITFLLFVVKEKIEFFRYFTILPL</sequence>
<gene>
    <name evidence="1" type="ordered locus">SP_0683</name>
</gene>
<evidence type="ECO:0000313" key="2">
    <source>
        <dbReference type="Proteomes" id="UP000000585"/>
    </source>
</evidence>
<dbReference type="PaxDb" id="170187-SP_0683"/>
<keyword evidence="2" id="KW-1185">Reference proteome</keyword>
<dbReference type="KEGG" id="spn:SP_0683"/>
<protein>
    <submittedName>
        <fullName evidence="1">Uncharacterized protein</fullName>
    </submittedName>
</protein>